<evidence type="ECO:0000256" key="2">
    <source>
        <dbReference type="ARBA" id="ARBA00004413"/>
    </source>
</evidence>
<evidence type="ECO:0000256" key="9">
    <source>
        <dbReference type="ARBA" id="ARBA00023143"/>
    </source>
</evidence>
<keyword evidence="8" id="KW-0472">Membrane</keyword>
<keyword evidence="15" id="KW-1185">Reference proteome</keyword>
<dbReference type="EMBL" id="JAVDRD010000016">
    <property type="protein sequence ID" value="MDR6513210.1"/>
    <property type="molecule type" value="Genomic_DNA"/>
</dbReference>
<dbReference type="Gene3D" id="1.10.220.30">
    <property type="match status" value="3"/>
</dbReference>
<evidence type="ECO:0000313" key="14">
    <source>
        <dbReference type="EMBL" id="MDR6513210.1"/>
    </source>
</evidence>
<evidence type="ECO:0000259" key="11">
    <source>
        <dbReference type="Pfam" id="PF01706"/>
    </source>
</evidence>
<evidence type="ECO:0000256" key="8">
    <source>
        <dbReference type="ARBA" id="ARBA00023136"/>
    </source>
</evidence>
<keyword evidence="14" id="KW-0282">Flagellum</keyword>
<dbReference type="Pfam" id="PF01706">
    <property type="entry name" value="FliG_C"/>
    <property type="match status" value="1"/>
</dbReference>
<dbReference type="Pfam" id="PF14842">
    <property type="entry name" value="FliG_N"/>
    <property type="match status" value="1"/>
</dbReference>
<accession>A0ABU1MS88</accession>
<dbReference type="NCBIfam" id="TIGR00207">
    <property type="entry name" value="fliG"/>
    <property type="match status" value="1"/>
</dbReference>
<evidence type="ECO:0000256" key="4">
    <source>
        <dbReference type="ARBA" id="ARBA00021870"/>
    </source>
</evidence>
<keyword evidence="5" id="KW-1003">Cell membrane</keyword>
<dbReference type="PANTHER" id="PTHR30534:SF0">
    <property type="entry name" value="FLAGELLAR MOTOR SWITCH PROTEIN FLIG"/>
    <property type="match status" value="1"/>
</dbReference>
<evidence type="ECO:0000256" key="10">
    <source>
        <dbReference type="ARBA" id="ARBA00025598"/>
    </source>
</evidence>
<keyword evidence="9" id="KW-0975">Bacterial flagellum</keyword>
<feature type="domain" description="Flagellar motor switch protein FliG N-terminal" evidence="13">
    <location>
        <begin position="12"/>
        <end position="110"/>
    </location>
</feature>
<evidence type="ECO:0000256" key="3">
    <source>
        <dbReference type="ARBA" id="ARBA00010299"/>
    </source>
</evidence>
<comment type="subcellular location">
    <subcellularLocation>
        <location evidence="1">Bacterial flagellum basal body</location>
    </subcellularLocation>
    <subcellularLocation>
        <location evidence="2">Cell membrane</location>
        <topology evidence="2">Peripheral membrane protein</topology>
        <orientation evidence="2">Cytoplasmic side</orientation>
    </subcellularLocation>
</comment>
<dbReference type="PANTHER" id="PTHR30534">
    <property type="entry name" value="FLAGELLAR MOTOR SWITCH PROTEIN FLIG"/>
    <property type="match status" value="1"/>
</dbReference>
<comment type="function">
    <text evidence="10">FliG is one of three proteins (FliG, FliN, FliM) that forms the rotor-mounted switch complex (C ring), located at the base of the basal body. This complex interacts with the CheY and CheZ chemotaxis proteins, in addition to contacting components of the motor that determine the direction of flagellar rotation.</text>
</comment>
<dbReference type="PRINTS" id="PR00954">
    <property type="entry name" value="FLGMOTORFLIG"/>
</dbReference>
<feature type="domain" description="Flagellar motor switch protein FliG C-terminal" evidence="11">
    <location>
        <begin position="227"/>
        <end position="332"/>
    </location>
</feature>
<dbReference type="Proteomes" id="UP001184150">
    <property type="component" value="Unassembled WGS sequence"/>
</dbReference>
<keyword evidence="6" id="KW-0145">Chemotaxis</keyword>
<organism evidence="14 15">
    <name type="scientific">Novosphingobium capsulatum</name>
    <dbReference type="NCBI Taxonomy" id="13688"/>
    <lineage>
        <taxon>Bacteria</taxon>
        <taxon>Pseudomonadati</taxon>
        <taxon>Pseudomonadota</taxon>
        <taxon>Alphaproteobacteria</taxon>
        <taxon>Sphingomonadales</taxon>
        <taxon>Sphingomonadaceae</taxon>
        <taxon>Novosphingobium</taxon>
    </lineage>
</organism>
<evidence type="ECO:0000259" key="12">
    <source>
        <dbReference type="Pfam" id="PF14841"/>
    </source>
</evidence>
<keyword evidence="7" id="KW-0283">Flagellar rotation</keyword>
<name>A0ABU1MS88_9SPHN</name>
<keyword evidence="14" id="KW-0966">Cell projection</keyword>
<keyword evidence="14" id="KW-0969">Cilium</keyword>
<gene>
    <name evidence="14" type="ORF">J2792_004102</name>
</gene>
<proteinExistence type="inferred from homology"/>
<evidence type="ECO:0000256" key="1">
    <source>
        <dbReference type="ARBA" id="ARBA00004117"/>
    </source>
</evidence>
<comment type="caution">
    <text evidence="14">The sequence shown here is derived from an EMBL/GenBank/DDBJ whole genome shotgun (WGS) entry which is preliminary data.</text>
</comment>
<dbReference type="InterPro" id="IPR032779">
    <property type="entry name" value="FliG_M"/>
</dbReference>
<dbReference type="InterPro" id="IPR028263">
    <property type="entry name" value="FliG_N"/>
</dbReference>
<comment type="similarity">
    <text evidence="3">Belongs to the FliG family.</text>
</comment>
<dbReference type="InterPro" id="IPR000090">
    <property type="entry name" value="Flg_Motor_Flig"/>
</dbReference>
<dbReference type="InterPro" id="IPR011002">
    <property type="entry name" value="FliG_a-hlx"/>
</dbReference>
<sequence>MDSDMAEGLGSMTDPELAAVMVMLLEDQQAADLLAQLDPKELRLLGEKMCALGEIGPVAIAQSITGFVERTERLGLTAHDRVGQVRDLMTRAVGEVKADNLMHRIAPEAAQDTSALELARWLNPEVLIPLVRGEHPQAIAVLLVQIDPEVAAAVLHGLPETIQTQVVHRIATLGKVSAEALRMLEEVLTRRIVAIHSRSALTMGGPREAAEIINAAAKAVEKRVMPELTKMDKALAKEIENEMFKFEHLYVLDAQSMGAMLREVDSDTLIAALKGIEEPQREVFFRAMSSRAADGVRDEIAARGRLKRAEVTEAQKAMITAARRLSAEGVIVFGSGDDDYV</sequence>
<evidence type="ECO:0000256" key="7">
    <source>
        <dbReference type="ARBA" id="ARBA00022779"/>
    </source>
</evidence>
<dbReference type="SUPFAM" id="SSF48029">
    <property type="entry name" value="FliG"/>
    <property type="match status" value="2"/>
</dbReference>
<dbReference type="InterPro" id="IPR023087">
    <property type="entry name" value="Flg_Motor_Flig_C"/>
</dbReference>
<dbReference type="Pfam" id="PF14841">
    <property type="entry name" value="FliG_M"/>
    <property type="match status" value="1"/>
</dbReference>
<evidence type="ECO:0000259" key="13">
    <source>
        <dbReference type="Pfam" id="PF14842"/>
    </source>
</evidence>
<reference evidence="14 15" key="1">
    <citation type="submission" date="2023-07" db="EMBL/GenBank/DDBJ databases">
        <title>Sorghum-associated microbial communities from plants grown in Nebraska, USA.</title>
        <authorList>
            <person name="Schachtman D."/>
        </authorList>
    </citation>
    <scope>NUCLEOTIDE SEQUENCE [LARGE SCALE GENOMIC DNA]</scope>
    <source>
        <strain evidence="14 15">DS1027</strain>
    </source>
</reference>
<evidence type="ECO:0000313" key="15">
    <source>
        <dbReference type="Proteomes" id="UP001184150"/>
    </source>
</evidence>
<evidence type="ECO:0000256" key="5">
    <source>
        <dbReference type="ARBA" id="ARBA00022475"/>
    </source>
</evidence>
<protein>
    <recommendedName>
        <fullName evidence="4">Flagellar motor switch protein FliG</fullName>
    </recommendedName>
</protein>
<feature type="domain" description="Flagellar motor switch protein FliG middle" evidence="12">
    <location>
        <begin position="124"/>
        <end position="197"/>
    </location>
</feature>
<evidence type="ECO:0000256" key="6">
    <source>
        <dbReference type="ARBA" id="ARBA00022500"/>
    </source>
</evidence>